<evidence type="ECO:0000256" key="2">
    <source>
        <dbReference type="ARBA" id="ARBA00022683"/>
    </source>
</evidence>
<evidence type="ECO:0000313" key="6">
    <source>
        <dbReference type="Proteomes" id="UP001629536"/>
    </source>
</evidence>
<reference evidence="5 6" key="1">
    <citation type="journal article" date="2024" name="Front. Microbiol.">
        <title>Pangenomic and biochemical analyses of Helcococcus ovis reveal widespread tetracycline resistance and a novel bacterial species, Helcococcus bovis.</title>
        <authorList>
            <person name="Cunha F."/>
            <person name="Zhai Y."/>
            <person name="Casaro S."/>
            <person name="Jones K.L."/>
            <person name="Hernandez M."/>
            <person name="Bisinotto R.S."/>
            <person name="Kariyawasam S."/>
            <person name="Brown M.B."/>
            <person name="Phillips A."/>
            <person name="Jeong K.C."/>
            <person name="Galvao K.N."/>
        </authorList>
    </citation>
    <scope>NUCLEOTIDE SEQUENCE [LARGE SCALE GENOMIC DNA]</scope>
    <source>
        <strain evidence="5 6">KG197</strain>
    </source>
</reference>
<dbReference type="RefSeq" id="WP_408126598.1">
    <property type="nucleotide sequence ID" value="NZ_JBFNFH010000009.1"/>
</dbReference>
<gene>
    <name evidence="5" type="ORF">ABGF40_04780</name>
</gene>
<feature type="domain" description="PTS EIIB type-1" evidence="4">
    <location>
        <begin position="14"/>
        <end position="90"/>
    </location>
</feature>
<evidence type="ECO:0000256" key="1">
    <source>
        <dbReference type="ARBA" id="ARBA00022679"/>
    </source>
</evidence>
<dbReference type="Proteomes" id="UP001629536">
    <property type="component" value="Unassembled WGS sequence"/>
</dbReference>
<evidence type="ECO:0000259" key="4">
    <source>
        <dbReference type="PROSITE" id="PS51098"/>
    </source>
</evidence>
<dbReference type="EMBL" id="JBFNFH010000009">
    <property type="protein sequence ID" value="MFM1524983.1"/>
    <property type="molecule type" value="Genomic_DNA"/>
</dbReference>
<dbReference type="Gene3D" id="3.30.1360.60">
    <property type="entry name" value="Glucose permease domain IIB"/>
    <property type="match status" value="1"/>
</dbReference>
<organism evidence="5 6">
    <name type="scientific">Helcococcus bovis</name>
    <dbReference type="NCBI Taxonomy" id="3153252"/>
    <lineage>
        <taxon>Bacteria</taxon>
        <taxon>Bacillati</taxon>
        <taxon>Bacillota</taxon>
        <taxon>Tissierellia</taxon>
        <taxon>Tissierellales</taxon>
        <taxon>Peptoniphilaceae</taxon>
        <taxon>Helcococcus</taxon>
    </lineage>
</organism>
<dbReference type="SUPFAM" id="SSF55604">
    <property type="entry name" value="Glucose permease domain IIB"/>
    <property type="match status" value="1"/>
</dbReference>
<proteinExistence type="predicted"/>
<dbReference type="InterPro" id="IPR001996">
    <property type="entry name" value="PTS_IIB_1"/>
</dbReference>
<keyword evidence="6" id="KW-1185">Reference proteome</keyword>
<dbReference type="PROSITE" id="PS51098">
    <property type="entry name" value="PTS_EIIB_TYPE_1"/>
    <property type="match status" value="1"/>
</dbReference>
<keyword evidence="2" id="KW-0598">Phosphotransferase system</keyword>
<evidence type="ECO:0000313" key="5">
    <source>
        <dbReference type="EMBL" id="MFM1524983.1"/>
    </source>
</evidence>
<evidence type="ECO:0000256" key="3">
    <source>
        <dbReference type="PROSITE-ProRule" id="PRU00421"/>
    </source>
</evidence>
<name>A0ABW9F753_9FIRM</name>
<accession>A0ABW9F753</accession>
<protein>
    <recommendedName>
        <fullName evidence="4">PTS EIIB type-1 domain-containing protein</fullName>
    </recommendedName>
</protein>
<sequence>MFFYLFGRKSLIEKIKIADLLLSLGGKENILDHEICTSRVRLQILNPFKIDENMLKKCNLPGYSIPEENKIHLIIGPDVEKFYEKLKMYI</sequence>
<feature type="active site" description="Phosphocysteine intermediate; for EIIB activity" evidence="3">
    <location>
        <position position="36"/>
    </location>
</feature>
<dbReference type="InterPro" id="IPR036878">
    <property type="entry name" value="Glu_permease_IIB"/>
</dbReference>
<keyword evidence="1" id="KW-0808">Transferase</keyword>
<comment type="caution">
    <text evidence="5">The sequence shown here is derived from an EMBL/GenBank/DDBJ whole genome shotgun (WGS) entry which is preliminary data.</text>
</comment>